<organism evidence="1 2">
    <name type="scientific">Litorimonas cladophorae</name>
    <dbReference type="NCBI Taxonomy" id="1220491"/>
    <lineage>
        <taxon>Bacteria</taxon>
        <taxon>Pseudomonadati</taxon>
        <taxon>Pseudomonadota</taxon>
        <taxon>Alphaproteobacteria</taxon>
        <taxon>Maricaulales</taxon>
        <taxon>Robiginitomaculaceae</taxon>
    </lineage>
</organism>
<comment type="caution">
    <text evidence="1">The sequence shown here is derived from an EMBL/GenBank/DDBJ whole genome shotgun (WGS) entry which is preliminary data.</text>
</comment>
<sequence length="52" mass="5723">MFELIPAMTAPAPIVTNKAGRAQHSKVEVLAKRDSVGAKSTRFEMGFDTRFI</sequence>
<dbReference type="AlphaFoldDB" id="A0A918NFZ1"/>
<gene>
    <name evidence="1" type="ORF">GCM10011309_13060</name>
</gene>
<evidence type="ECO:0000313" key="1">
    <source>
        <dbReference type="EMBL" id="GGX64328.1"/>
    </source>
</evidence>
<dbReference type="EMBL" id="BMYV01000001">
    <property type="protein sequence ID" value="GGX64328.1"/>
    <property type="molecule type" value="Genomic_DNA"/>
</dbReference>
<protein>
    <submittedName>
        <fullName evidence="1">Uncharacterized protein</fullName>
    </submittedName>
</protein>
<keyword evidence="2" id="KW-1185">Reference proteome</keyword>
<proteinExistence type="predicted"/>
<name>A0A918NFZ1_9PROT</name>
<evidence type="ECO:0000313" key="2">
    <source>
        <dbReference type="Proteomes" id="UP000600865"/>
    </source>
</evidence>
<reference evidence="1 2" key="1">
    <citation type="journal article" date="2014" name="Int. J. Syst. Evol. Microbiol.">
        <title>Complete genome sequence of Corynebacterium casei LMG S-19264T (=DSM 44701T), isolated from a smear-ripened cheese.</title>
        <authorList>
            <consortium name="US DOE Joint Genome Institute (JGI-PGF)"/>
            <person name="Walter F."/>
            <person name="Albersmeier A."/>
            <person name="Kalinowski J."/>
            <person name="Ruckert C."/>
        </authorList>
    </citation>
    <scope>NUCLEOTIDE SEQUENCE [LARGE SCALE GENOMIC DNA]</scope>
    <source>
        <strain evidence="1 2">KCTC 23968</strain>
    </source>
</reference>
<dbReference type="Proteomes" id="UP000600865">
    <property type="component" value="Unassembled WGS sequence"/>
</dbReference>
<accession>A0A918NFZ1</accession>